<evidence type="ECO:0000256" key="1">
    <source>
        <dbReference type="ARBA" id="ARBA00023125"/>
    </source>
</evidence>
<feature type="compositionally biased region" description="Low complexity" evidence="3">
    <location>
        <begin position="117"/>
        <end position="126"/>
    </location>
</feature>
<evidence type="ECO:0000256" key="3">
    <source>
        <dbReference type="SAM" id="MobiDB-lite"/>
    </source>
</evidence>
<keyword evidence="5" id="KW-1185">Reference proteome</keyword>
<dbReference type="Pfam" id="PF00436">
    <property type="entry name" value="SSB"/>
    <property type="match status" value="1"/>
</dbReference>
<dbReference type="Proteomes" id="UP000516428">
    <property type="component" value="Chromosome"/>
</dbReference>
<evidence type="ECO:0000313" key="5">
    <source>
        <dbReference type="Proteomes" id="UP000516428"/>
    </source>
</evidence>
<dbReference type="SUPFAM" id="SSF50249">
    <property type="entry name" value="Nucleic acid-binding proteins"/>
    <property type="match status" value="1"/>
</dbReference>
<reference evidence="4 5" key="1">
    <citation type="submission" date="2020-09" db="EMBL/GenBank/DDBJ databases">
        <title>A novel species.</title>
        <authorList>
            <person name="Gao J."/>
        </authorList>
    </citation>
    <scope>NUCLEOTIDE SEQUENCE [LARGE SCALE GENOMIC DNA]</scope>
    <source>
        <strain evidence="4 5">CRXT-Y-14</strain>
    </source>
</reference>
<feature type="region of interest" description="Disordered" evidence="3">
    <location>
        <begin position="117"/>
        <end position="149"/>
    </location>
</feature>
<accession>A0A7H1BBT9</accession>
<gene>
    <name evidence="4" type="ORF">IAG42_23195</name>
</gene>
<dbReference type="AlphaFoldDB" id="A0A7H1BBT9"/>
<keyword evidence="1 2" id="KW-0238">DNA-binding</keyword>
<dbReference type="KEGG" id="sxn:IAG42_23195"/>
<dbReference type="GO" id="GO:0003697">
    <property type="term" value="F:single-stranded DNA binding"/>
    <property type="evidence" value="ECO:0007669"/>
    <property type="project" value="InterPro"/>
</dbReference>
<sequence>MNETLLTVVGNVATTPVFRELPTGPVARFRLAVTARRFDAGQGAWVDSHTNFFTVWAWGNLGANVQGSVSVGEPVIVQGRLKVRDEERGGQHWTSADIQATAVGHDLSRGTAAFRRATARKAATATEGQQARDEPSFEIEPEPQPEPVG</sequence>
<dbReference type="CDD" id="cd04496">
    <property type="entry name" value="SSB_OBF"/>
    <property type="match status" value="1"/>
</dbReference>
<dbReference type="PIRSF" id="PIRSF002070">
    <property type="entry name" value="SSB"/>
    <property type="match status" value="1"/>
</dbReference>
<evidence type="ECO:0000256" key="2">
    <source>
        <dbReference type="PIRNR" id="PIRNR002070"/>
    </source>
</evidence>
<dbReference type="RefSeq" id="WP_188338878.1">
    <property type="nucleotide sequence ID" value="NZ_CP061281.1"/>
</dbReference>
<organism evidence="4 5">
    <name type="scientific">Streptomyces xanthii</name>
    <dbReference type="NCBI Taxonomy" id="2768069"/>
    <lineage>
        <taxon>Bacteria</taxon>
        <taxon>Bacillati</taxon>
        <taxon>Actinomycetota</taxon>
        <taxon>Actinomycetes</taxon>
        <taxon>Kitasatosporales</taxon>
        <taxon>Streptomycetaceae</taxon>
        <taxon>Streptomyces</taxon>
    </lineage>
</organism>
<dbReference type="Gene3D" id="2.40.50.140">
    <property type="entry name" value="Nucleic acid-binding proteins"/>
    <property type="match status" value="1"/>
</dbReference>
<protein>
    <recommendedName>
        <fullName evidence="2">Single-stranded DNA-binding protein</fullName>
    </recommendedName>
</protein>
<proteinExistence type="predicted"/>
<name>A0A7H1BBT9_9ACTN</name>
<dbReference type="GO" id="GO:0006260">
    <property type="term" value="P:DNA replication"/>
    <property type="evidence" value="ECO:0007669"/>
    <property type="project" value="InterPro"/>
</dbReference>
<dbReference type="InterPro" id="IPR012340">
    <property type="entry name" value="NA-bd_OB-fold"/>
</dbReference>
<dbReference type="EMBL" id="CP061281">
    <property type="protein sequence ID" value="QNS06194.1"/>
    <property type="molecule type" value="Genomic_DNA"/>
</dbReference>
<dbReference type="InterPro" id="IPR011344">
    <property type="entry name" value="ssDNA-bd"/>
</dbReference>
<dbReference type="PROSITE" id="PS50935">
    <property type="entry name" value="SSB"/>
    <property type="match status" value="1"/>
</dbReference>
<evidence type="ECO:0000313" key="4">
    <source>
        <dbReference type="EMBL" id="QNS06194.1"/>
    </source>
</evidence>
<dbReference type="InterPro" id="IPR000424">
    <property type="entry name" value="Primosome_PriB/ssb"/>
</dbReference>